<reference evidence="1 2" key="1">
    <citation type="journal article" date="2012" name="Gene">
        <title>Sequence of Leptospira santarosai serovar Shermani genome and prediction of virulence-associated genes.</title>
        <authorList>
            <person name="Chou L.F."/>
            <person name="Chen Y.T."/>
            <person name="Lu C.W."/>
            <person name="Ko Y.C."/>
            <person name="Tang C.Y."/>
            <person name="Pan M.J."/>
            <person name="Tian Y.C."/>
            <person name="Chiu C.H."/>
            <person name="Hung C.C."/>
            <person name="Yang C.W."/>
        </authorList>
    </citation>
    <scope>NUCLEOTIDE SEQUENCE [LARGE SCALE GENOMIC DNA]</scope>
    <source>
        <strain evidence="1">LT 821</strain>
    </source>
</reference>
<organism evidence="1 2">
    <name type="scientific">Leptospira santarosai serovar Shermani str. LT 821</name>
    <dbReference type="NCBI Taxonomy" id="758847"/>
    <lineage>
        <taxon>Bacteria</taxon>
        <taxon>Pseudomonadati</taxon>
        <taxon>Spirochaetota</taxon>
        <taxon>Spirochaetia</taxon>
        <taxon>Leptospirales</taxon>
        <taxon>Leptospiraceae</taxon>
        <taxon>Leptospira</taxon>
    </lineage>
</organism>
<accession>K8Y446</accession>
<dbReference type="EMBL" id="CP006694">
    <property type="protein sequence ID" value="EKT85452.2"/>
    <property type="molecule type" value="Genomic_DNA"/>
</dbReference>
<evidence type="ECO:0000313" key="1">
    <source>
        <dbReference type="EMBL" id="EKT85452.2"/>
    </source>
</evidence>
<evidence type="ECO:0000313" key="2">
    <source>
        <dbReference type="Proteomes" id="UP000035800"/>
    </source>
</evidence>
<sequence>MMIETKLNDTFQKSKKKHSVHPFRRRIEVGSENPKTQFQSDYFIFSPIEVDSM</sequence>
<dbReference type="KEGG" id="lst:LSS_17645"/>
<reference evidence="1 2" key="2">
    <citation type="journal article" date="2014" name="Emerg. Microbes Infect.">
        <title>Potential impact on kidney infection: a whole-genome analysis of Leptospira santarosai serovar Shermani.</title>
        <authorList>
            <person name="Chou L.F."/>
            <person name="Chen T.W."/>
            <person name="Ko Y.C."/>
            <person name="Pan M.J."/>
            <person name="Tian Y.C."/>
            <person name="Chiu C.H."/>
            <person name="Tang P."/>
            <person name="Hung C.C."/>
            <person name="Yang C.W."/>
        </authorList>
    </citation>
    <scope>NUCLEOTIDE SEQUENCE</scope>
    <source>
        <strain evidence="1 2">LT 821</strain>
    </source>
</reference>
<proteinExistence type="predicted"/>
<protein>
    <submittedName>
        <fullName evidence="1">Uncharacterized protein</fullName>
    </submittedName>
</protein>
<gene>
    <name evidence="1" type="ORF">LSS_17645</name>
</gene>
<dbReference type="Proteomes" id="UP000035800">
    <property type="component" value="Chromosome I"/>
</dbReference>
<name>K8Y446_9LEPT</name>
<dbReference type="AlphaFoldDB" id="K8Y446"/>
<dbReference type="STRING" id="758847.LSS_17645"/>